<dbReference type="EMBL" id="KZ613971">
    <property type="protein sequence ID" value="PMD29797.1"/>
    <property type="molecule type" value="Genomic_DNA"/>
</dbReference>
<gene>
    <name evidence="1" type="ORF">L207DRAFT_593118</name>
</gene>
<dbReference type="Proteomes" id="UP000235786">
    <property type="component" value="Unassembled WGS sequence"/>
</dbReference>
<protein>
    <recommendedName>
        <fullName evidence="3">F-box domain-containing protein</fullName>
    </recommendedName>
</protein>
<organism evidence="1 2">
    <name type="scientific">Hyaloscypha variabilis (strain UAMH 11265 / GT02V1 / F)</name>
    <name type="common">Meliniomyces variabilis</name>
    <dbReference type="NCBI Taxonomy" id="1149755"/>
    <lineage>
        <taxon>Eukaryota</taxon>
        <taxon>Fungi</taxon>
        <taxon>Dikarya</taxon>
        <taxon>Ascomycota</taxon>
        <taxon>Pezizomycotina</taxon>
        <taxon>Leotiomycetes</taxon>
        <taxon>Helotiales</taxon>
        <taxon>Hyaloscyphaceae</taxon>
        <taxon>Hyaloscypha</taxon>
        <taxon>Hyaloscypha variabilis</taxon>
    </lineage>
</organism>
<keyword evidence="2" id="KW-1185">Reference proteome</keyword>
<evidence type="ECO:0000313" key="1">
    <source>
        <dbReference type="EMBL" id="PMD29797.1"/>
    </source>
</evidence>
<sequence>MAVFLGLGICLTAILAFVLIWKARRAPRPLAVILANYNRHPRRELTRLEKLPPELLLDIIDYLPAPSVACLTLSSIPLMLKLGTKRFTSMTAKRPAQIKYAFLLRDQRDLPVLTTDRREYEAFLQLLDKDSPDAIYCFYCNSLHSPMATKPRSKWKVTDEEQLPCFYLIRQRSVLTDYLHDLTFSQVQYALKLYNKGRYLEAQRQLDSMRSSRAEIGHLNRYRVDEGEIERLVLPNHPWEVKCKIAHYFEDALISINRQDCKRDIFDCRSVVRQMSSEDHCFCGLTNDCWKCRTEFRILKGEIQDEKFWIKISTWKDLGMGQTPLEPVWDNHIHGFRHFRSNGPSWSISEAFEESE</sequence>
<name>A0A2J6QU59_HYAVF</name>
<reference evidence="1 2" key="1">
    <citation type="submission" date="2016-04" db="EMBL/GenBank/DDBJ databases">
        <title>A degradative enzymes factory behind the ericoid mycorrhizal symbiosis.</title>
        <authorList>
            <consortium name="DOE Joint Genome Institute"/>
            <person name="Martino E."/>
            <person name="Morin E."/>
            <person name="Grelet G."/>
            <person name="Kuo A."/>
            <person name="Kohler A."/>
            <person name="Daghino S."/>
            <person name="Barry K."/>
            <person name="Choi C."/>
            <person name="Cichocki N."/>
            <person name="Clum A."/>
            <person name="Copeland A."/>
            <person name="Hainaut M."/>
            <person name="Haridas S."/>
            <person name="Labutti K."/>
            <person name="Lindquist E."/>
            <person name="Lipzen A."/>
            <person name="Khouja H.-R."/>
            <person name="Murat C."/>
            <person name="Ohm R."/>
            <person name="Olson A."/>
            <person name="Spatafora J."/>
            <person name="Veneault-Fourrey C."/>
            <person name="Henrissat B."/>
            <person name="Grigoriev I."/>
            <person name="Martin F."/>
            <person name="Perotto S."/>
        </authorList>
    </citation>
    <scope>NUCLEOTIDE SEQUENCE [LARGE SCALE GENOMIC DNA]</scope>
    <source>
        <strain evidence="1 2">F</strain>
    </source>
</reference>
<evidence type="ECO:0008006" key="3">
    <source>
        <dbReference type="Google" id="ProtNLM"/>
    </source>
</evidence>
<dbReference type="OrthoDB" id="5430886at2759"/>
<evidence type="ECO:0000313" key="2">
    <source>
        <dbReference type="Proteomes" id="UP000235786"/>
    </source>
</evidence>
<proteinExistence type="predicted"/>
<dbReference type="AlphaFoldDB" id="A0A2J6QU59"/>
<accession>A0A2J6QU59</accession>